<protein>
    <submittedName>
        <fullName evidence="2">Uncharacterized protein</fullName>
    </submittedName>
</protein>
<dbReference type="STRING" id="1935.B1H20_26285"/>
<dbReference type="EMBL" id="CP020570">
    <property type="protein sequence ID" value="ARF64506.1"/>
    <property type="molecule type" value="Genomic_DNA"/>
</dbReference>
<evidence type="ECO:0000313" key="3">
    <source>
        <dbReference type="Proteomes" id="UP000192445"/>
    </source>
</evidence>
<evidence type="ECO:0000256" key="1">
    <source>
        <dbReference type="SAM" id="MobiDB-lite"/>
    </source>
</evidence>
<proteinExistence type="predicted"/>
<dbReference type="RefSeq" id="WP_083193351.1">
    <property type="nucleotide sequence ID" value="NZ_CP020570.1"/>
</dbReference>
<evidence type="ECO:0000313" key="2">
    <source>
        <dbReference type="EMBL" id="ARF64506.1"/>
    </source>
</evidence>
<name>A0A1V0UHD3_STRVN</name>
<feature type="region of interest" description="Disordered" evidence="1">
    <location>
        <begin position="1"/>
        <end position="26"/>
    </location>
</feature>
<dbReference type="Proteomes" id="UP000192445">
    <property type="component" value="Chromosome"/>
</dbReference>
<gene>
    <name evidence="2" type="ORF">B1H20_26285</name>
</gene>
<organism evidence="2 3">
    <name type="scientific">Streptomyces violaceoruber</name>
    <dbReference type="NCBI Taxonomy" id="1935"/>
    <lineage>
        <taxon>Bacteria</taxon>
        <taxon>Bacillati</taxon>
        <taxon>Actinomycetota</taxon>
        <taxon>Actinomycetes</taxon>
        <taxon>Kitasatosporales</taxon>
        <taxon>Streptomycetaceae</taxon>
        <taxon>Streptomyces</taxon>
        <taxon>Streptomyces violaceoruber group</taxon>
    </lineage>
</organism>
<dbReference type="AlphaFoldDB" id="A0A1V0UHD3"/>
<sequence>MGFPDRARSGTVGPPDRATCVPGAFARIGPRGDGDRRYRSGSGDICADEGNHWDVTHYNCGGC</sequence>
<dbReference type="KEGG" id="svu:B1H20_26285"/>
<accession>A0A1V0UHD3</accession>
<reference evidence="2 3" key="1">
    <citation type="submission" date="2017-03" db="EMBL/GenBank/DDBJ databases">
        <title>Complete Genome Sequence of a natural compounds producer, Streptomyces violaceus S21.</title>
        <authorList>
            <person name="Zhong C."/>
            <person name="Zhao Z."/>
            <person name="Fu J."/>
            <person name="Zong G."/>
            <person name="Qin R."/>
            <person name="Cao G."/>
        </authorList>
    </citation>
    <scope>NUCLEOTIDE SEQUENCE [LARGE SCALE GENOMIC DNA]</scope>
    <source>
        <strain evidence="2 3">S21</strain>
    </source>
</reference>